<evidence type="ECO:0000313" key="1">
    <source>
        <dbReference type="Proteomes" id="UP000887565"/>
    </source>
</evidence>
<dbReference type="Proteomes" id="UP000887565">
    <property type="component" value="Unplaced"/>
</dbReference>
<dbReference type="AlphaFoldDB" id="A0A915KYP2"/>
<reference evidence="2" key="1">
    <citation type="submission" date="2022-11" db="UniProtKB">
        <authorList>
            <consortium name="WormBaseParasite"/>
        </authorList>
    </citation>
    <scope>IDENTIFICATION</scope>
</reference>
<accession>A0A915KYP2</accession>
<organism evidence="1 2">
    <name type="scientific">Romanomermis culicivorax</name>
    <name type="common">Nematode worm</name>
    <dbReference type="NCBI Taxonomy" id="13658"/>
    <lineage>
        <taxon>Eukaryota</taxon>
        <taxon>Metazoa</taxon>
        <taxon>Ecdysozoa</taxon>
        <taxon>Nematoda</taxon>
        <taxon>Enoplea</taxon>
        <taxon>Dorylaimia</taxon>
        <taxon>Mermithida</taxon>
        <taxon>Mermithoidea</taxon>
        <taxon>Mermithidae</taxon>
        <taxon>Romanomermis</taxon>
    </lineage>
</organism>
<dbReference type="WBParaSite" id="nRc.2.0.1.t42612-RA">
    <property type="protein sequence ID" value="nRc.2.0.1.t42612-RA"/>
    <property type="gene ID" value="nRc.2.0.1.g42612"/>
</dbReference>
<sequence>MLNGTISKISPIQPTLLNCCKPIFGSIPMISMANAIGDQAAEHRPKQVQTTPAVREIIFTRVTLCNAQMILFRTPRSLPKSAISGTMGTTHSLQCRASPIRYNATMPTDCQLSILRATTGPIRFAIIHYHIDDCSQYPRNQLINLCRQYDHPV</sequence>
<name>A0A915KYP2_ROMCU</name>
<protein>
    <submittedName>
        <fullName evidence="2">Uncharacterized protein</fullName>
    </submittedName>
</protein>
<proteinExistence type="predicted"/>
<evidence type="ECO:0000313" key="2">
    <source>
        <dbReference type="WBParaSite" id="nRc.2.0.1.t42612-RA"/>
    </source>
</evidence>
<keyword evidence="1" id="KW-1185">Reference proteome</keyword>